<keyword evidence="3" id="KW-1185">Reference proteome</keyword>
<dbReference type="PaxDb" id="190192-MK0675"/>
<dbReference type="HOGENOM" id="CLU_065705_0_0_2"/>
<evidence type="ECO:0000259" key="1">
    <source>
        <dbReference type="SMART" id="SM01001"/>
    </source>
</evidence>
<name>Q8TXJ8_METKA</name>
<dbReference type="PANTHER" id="PTHR43064:SF1">
    <property type="entry name" value="SLL1489 PROTEIN"/>
    <property type="match status" value="1"/>
</dbReference>
<dbReference type="GO" id="GO:0006189">
    <property type="term" value="P:'de novo' IMP biosynthetic process"/>
    <property type="evidence" value="ECO:0007669"/>
    <property type="project" value="InterPro"/>
</dbReference>
<dbReference type="GO" id="GO:0016787">
    <property type="term" value="F:hydrolase activity"/>
    <property type="evidence" value="ECO:0007669"/>
    <property type="project" value="InterPro"/>
</dbReference>
<dbReference type="NCBIfam" id="NF033503">
    <property type="entry name" value="LarB"/>
    <property type="match status" value="1"/>
</dbReference>
<dbReference type="PATRIC" id="fig|190192.8.peg.714"/>
<dbReference type="AlphaFoldDB" id="Q8TXJ8"/>
<dbReference type="InterPro" id="IPR000031">
    <property type="entry name" value="PurE_dom"/>
</dbReference>
<evidence type="ECO:0000313" key="3">
    <source>
        <dbReference type="Proteomes" id="UP000001826"/>
    </source>
</evidence>
<evidence type="ECO:0000313" key="2">
    <source>
        <dbReference type="EMBL" id="AAM01890.1"/>
    </source>
</evidence>
<sequence length="235" mass="24816">MKVVRPDRRRTRRTGFPEVVMAEGKTPEQVSEALEALLRSEGIAIASRVDPELLDDLEIPEDADVEYDEAGRVLVLKDPEYEPPYRGGRVGAVAAGTSDLPYLSECATVLEALGIEVHTEIDVGVAGPHRLLAAVRRLRKFRPHAVVAAAGMDGTMPVALNAMLDVPVIGLPTPVGYGLGGSGEAALLGMLQSCSPGLVVVNVANGIGAAAAAVKIVRVCLEGEKPSKKPRNSRR</sequence>
<organism evidence="2 3">
    <name type="scientific">Methanopyrus kandleri (strain AV19 / DSM 6324 / JCM 9639 / NBRC 100938)</name>
    <dbReference type="NCBI Taxonomy" id="190192"/>
    <lineage>
        <taxon>Archaea</taxon>
        <taxon>Methanobacteriati</taxon>
        <taxon>Methanobacteriota</taxon>
        <taxon>Methanomada group</taxon>
        <taxon>Methanopyri</taxon>
        <taxon>Methanopyrales</taxon>
        <taxon>Methanopyraceae</taxon>
        <taxon>Methanopyrus</taxon>
    </lineage>
</organism>
<dbReference type="STRING" id="190192.MK0675"/>
<dbReference type="EnsemblBacteria" id="AAM01890">
    <property type="protein sequence ID" value="AAM01890"/>
    <property type="gene ID" value="MK0675"/>
</dbReference>
<dbReference type="InterPro" id="IPR039476">
    <property type="entry name" value="P2CMN_synthase_LarB"/>
</dbReference>
<dbReference type="Pfam" id="PF00731">
    <property type="entry name" value="AIRC"/>
    <property type="match status" value="1"/>
</dbReference>
<dbReference type="Gene3D" id="3.40.50.1970">
    <property type="match status" value="1"/>
</dbReference>
<dbReference type="FunCoup" id="Q8TXJ8">
    <property type="interactions" value="1"/>
</dbReference>
<dbReference type="Proteomes" id="UP000001826">
    <property type="component" value="Chromosome"/>
</dbReference>
<protein>
    <submittedName>
        <fullName evidence="2">NCAIR mutase</fullName>
    </submittedName>
</protein>
<gene>
    <name evidence="2" type="ordered locus">MK0675</name>
</gene>
<reference evidence="2 3" key="1">
    <citation type="journal article" date="2002" name="Proc. Natl. Acad. Sci. U.S.A.">
        <title>The complete genome of hyperthermophile Methanopyrus kandleri AV19 and monophyly of archaeal methanogens.</title>
        <authorList>
            <person name="Slesarev A.I."/>
            <person name="Mezhevaya K.V."/>
            <person name="Makarova K.S."/>
            <person name="Polushin N.N."/>
            <person name="Shcherbinina O.V."/>
            <person name="Shakhova V.V."/>
            <person name="Belova G.I."/>
            <person name="Aravind L."/>
            <person name="Natale D.A."/>
            <person name="Rogozin I.B."/>
            <person name="Tatusov R.L."/>
            <person name="Wolf Y.I."/>
            <person name="Stetter K.O."/>
            <person name="Malykh A.G."/>
            <person name="Koonin E.V."/>
            <person name="Kozyavkin S.A."/>
        </authorList>
    </citation>
    <scope>NUCLEOTIDE SEQUENCE [LARGE SCALE GENOMIC DNA]</scope>
    <source>
        <strain evidence="3">AV19 / DSM 6324 / JCM 9639 / NBRC 100938</strain>
    </source>
</reference>
<proteinExistence type="predicted"/>
<dbReference type="PANTHER" id="PTHR43064">
    <property type="entry name" value="PHOSPHORIBOSYLAMINOIMIDAZOLE CARBOXYLASE-RELATED"/>
    <property type="match status" value="1"/>
</dbReference>
<dbReference type="InParanoid" id="Q8TXJ8"/>
<dbReference type="SUPFAM" id="SSF52255">
    <property type="entry name" value="N5-CAIR mutase (phosphoribosylaminoimidazole carboxylase, PurE)"/>
    <property type="match status" value="1"/>
</dbReference>
<accession>Q8TXJ8</accession>
<dbReference type="SMART" id="SM01001">
    <property type="entry name" value="AIRC"/>
    <property type="match status" value="1"/>
</dbReference>
<dbReference type="EMBL" id="AE009439">
    <property type="protein sequence ID" value="AAM01890.1"/>
    <property type="molecule type" value="Genomic_DNA"/>
</dbReference>
<dbReference type="KEGG" id="mka:MK0675"/>
<feature type="domain" description="PurE" evidence="1">
    <location>
        <begin position="88"/>
        <end position="232"/>
    </location>
</feature>